<evidence type="ECO:0000313" key="2">
    <source>
        <dbReference type="Proteomes" id="UP000198660"/>
    </source>
</evidence>
<gene>
    <name evidence="1" type="ORF">SAMN05444972_10749</name>
</gene>
<name>A0A1I6SFK8_9BACL</name>
<organism evidence="1 2">
    <name type="scientific">Marininema halotolerans</name>
    <dbReference type="NCBI Taxonomy" id="1155944"/>
    <lineage>
        <taxon>Bacteria</taxon>
        <taxon>Bacillati</taxon>
        <taxon>Bacillota</taxon>
        <taxon>Bacilli</taxon>
        <taxon>Bacillales</taxon>
        <taxon>Thermoactinomycetaceae</taxon>
        <taxon>Marininema</taxon>
    </lineage>
</organism>
<dbReference type="Proteomes" id="UP000198660">
    <property type="component" value="Unassembled WGS sequence"/>
</dbReference>
<reference evidence="2" key="1">
    <citation type="submission" date="2016-10" db="EMBL/GenBank/DDBJ databases">
        <authorList>
            <person name="Varghese N."/>
            <person name="Submissions S."/>
        </authorList>
    </citation>
    <scope>NUCLEOTIDE SEQUENCE [LARGE SCALE GENOMIC DNA]</scope>
    <source>
        <strain evidence="2">DSM 45789</strain>
    </source>
</reference>
<keyword evidence="2" id="KW-1185">Reference proteome</keyword>
<dbReference type="RefSeq" id="WP_091837175.1">
    <property type="nucleotide sequence ID" value="NZ_FPAA01000007.1"/>
</dbReference>
<dbReference type="EMBL" id="FPAA01000007">
    <property type="protein sequence ID" value="SFS75752.1"/>
    <property type="molecule type" value="Genomic_DNA"/>
</dbReference>
<evidence type="ECO:0000313" key="1">
    <source>
        <dbReference type="EMBL" id="SFS75752.1"/>
    </source>
</evidence>
<sequence>MPSRRRRIPFSQELQQRLALAKGNVAMALFISQSLDSIPIPRKILKLSNESQLTAAYSLIVQQLYTSSTILARRFAAGNRRDQIPKASQIPLWARPPIVRAAVNIRRTLQNPLTPSWARPPLTAALTELSNLLGVSQNHTR</sequence>
<dbReference type="AlphaFoldDB" id="A0A1I6SFK8"/>
<proteinExistence type="predicted"/>
<protein>
    <submittedName>
        <fullName evidence="1">Uncharacterized protein</fullName>
    </submittedName>
</protein>
<accession>A0A1I6SFK8</accession>